<organism evidence="2 3">
    <name type="scientific">Parasphingorhabdus litoris</name>
    <dbReference type="NCBI Taxonomy" id="394733"/>
    <lineage>
        <taxon>Bacteria</taxon>
        <taxon>Pseudomonadati</taxon>
        <taxon>Pseudomonadota</taxon>
        <taxon>Alphaproteobacteria</taxon>
        <taxon>Sphingomonadales</taxon>
        <taxon>Sphingomonadaceae</taxon>
        <taxon>Parasphingorhabdus</taxon>
    </lineage>
</organism>
<name>A0ABP3JXB8_9SPHN</name>
<feature type="transmembrane region" description="Helical" evidence="1">
    <location>
        <begin position="7"/>
        <end position="32"/>
    </location>
</feature>
<feature type="transmembrane region" description="Helical" evidence="1">
    <location>
        <begin position="70"/>
        <end position="91"/>
    </location>
</feature>
<dbReference type="Pfam" id="PF14248">
    <property type="entry name" value="DUF4345"/>
    <property type="match status" value="1"/>
</dbReference>
<keyword evidence="1" id="KW-0812">Transmembrane</keyword>
<protein>
    <submittedName>
        <fullName evidence="2">DUF4345 domain-containing protein</fullName>
    </submittedName>
</protein>
<evidence type="ECO:0000313" key="2">
    <source>
        <dbReference type="EMBL" id="GAA0464436.1"/>
    </source>
</evidence>
<dbReference type="EMBL" id="BAAAEM010000002">
    <property type="protein sequence ID" value="GAA0464436.1"/>
    <property type="molecule type" value="Genomic_DNA"/>
</dbReference>
<evidence type="ECO:0000256" key="1">
    <source>
        <dbReference type="SAM" id="Phobius"/>
    </source>
</evidence>
<accession>A0ABP3JXB8</accession>
<reference evidence="3" key="1">
    <citation type="journal article" date="2019" name="Int. J. Syst. Evol. Microbiol.">
        <title>The Global Catalogue of Microorganisms (GCM) 10K type strain sequencing project: providing services to taxonomists for standard genome sequencing and annotation.</title>
        <authorList>
            <consortium name="The Broad Institute Genomics Platform"/>
            <consortium name="The Broad Institute Genome Sequencing Center for Infectious Disease"/>
            <person name="Wu L."/>
            <person name="Ma J."/>
        </authorList>
    </citation>
    <scope>NUCLEOTIDE SEQUENCE [LARGE SCALE GENOMIC DNA]</scope>
    <source>
        <strain evidence="3">JCM 14162</strain>
    </source>
</reference>
<feature type="transmembrane region" description="Helical" evidence="1">
    <location>
        <begin position="97"/>
        <end position="116"/>
    </location>
</feature>
<keyword evidence="3" id="KW-1185">Reference proteome</keyword>
<dbReference type="RefSeq" id="WP_229954325.1">
    <property type="nucleotide sequence ID" value="NZ_BAAAEM010000002.1"/>
</dbReference>
<dbReference type="Proteomes" id="UP001500713">
    <property type="component" value="Unassembled WGS sequence"/>
</dbReference>
<keyword evidence="1" id="KW-1133">Transmembrane helix</keyword>
<keyword evidence="1" id="KW-0472">Membrane</keyword>
<gene>
    <name evidence="2" type="ORF">GCM10009096_01150</name>
</gene>
<evidence type="ECO:0000313" key="3">
    <source>
        <dbReference type="Proteomes" id="UP001500713"/>
    </source>
</evidence>
<feature type="transmembrane region" description="Helical" evidence="1">
    <location>
        <begin position="44"/>
        <end position="63"/>
    </location>
</feature>
<sequence>MTLFRIATYIFGLIPFYFGVTGIALGAAQLMGGEPFTNAMDNQFRYLSGVYIGIAAMLFYSAGDIAGRALVFRMAVLAVFIGGLGRVVSYFSIGVPPAEMVAGMVLELIAPVFILWQSKVIKGA</sequence>
<dbReference type="InterPro" id="IPR025597">
    <property type="entry name" value="DUF4345"/>
</dbReference>
<comment type="caution">
    <text evidence="2">The sequence shown here is derived from an EMBL/GenBank/DDBJ whole genome shotgun (WGS) entry which is preliminary data.</text>
</comment>
<proteinExistence type="predicted"/>